<keyword evidence="2" id="KW-0472">Membrane</keyword>
<protein>
    <submittedName>
        <fullName evidence="3">Uncharacterized protein</fullName>
    </submittedName>
</protein>
<gene>
    <name evidence="3" type="ORF">BDW59DRAFT_144299</name>
</gene>
<feature type="region of interest" description="Disordered" evidence="1">
    <location>
        <begin position="43"/>
        <end position="62"/>
    </location>
</feature>
<name>A0ABR4IIT3_9EURO</name>
<keyword evidence="2" id="KW-0812">Transmembrane</keyword>
<keyword evidence="2" id="KW-1133">Transmembrane helix</keyword>
<dbReference type="Proteomes" id="UP001610335">
    <property type="component" value="Unassembled WGS sequence"/>
</dbReference>
<evidence type="ECO:0000256" key="2">
    <source>
        <dbReference type="SAM" id="Phobius"/>
    </source>
</evidence>
<evidence type="ECO:0000313" key="4">
    <source>
        <dbReference type="Proteomes" id="UP001610335"/>
    </source>
</evidence>
<organism evidence="3 4">
    <name type="scientific">Aspergillus cavernicola</name>
    <dbReference type="NCBI Taxonomy" id="176166"/>
    <lineage>
        <taxon>Eukaryota</taxon>
        <taxon>Fungi</taxon>
        <taxon>Dikarya</taxon>
        <taxon>Ascomycota</taxon>
        <taxon>Pezizomycotina</taxon>
        <taxon>Eurotiomycetes</taxon>
        <taxon>Eurotiomycetidae</taxon>
        <taxon>Eurotiales</taxon>
        <taxon>Aspergillaceae</taxon>
        <taxon>Aspergillus</taxon>
        <taxon>Aspergillus subgen. Nidulantes</taxon>
    </lineage>
</organism>
<dbReference type="EMBL" id="JBFXLS010000026">
    <property type="protein sequence ID" value="KAL2827129.1"/>
    <property type="molecule type" value="Genomic_DNA"/>
</dbReference>
<evidence type="ECO:0000313" key="3">
    <source>
        <dbReference type="EMBL" id="KAL2827129.1"/>
    </source>
</evidence>
<keyword evidence="4" id="KW-1185">Reference proteome</keyword>
<proteinExistence type="predicted"/>
<sequence length="62" mass="6932">MHTAQALSKRSFWSVIVIFVYILVAVFFPCDFKPARLGLSQLLGGSGDSRHPREISCDQSFT</sequence>
<reference evidence="3 4" key="1">
    <citation type="submission" date="2024-07" db="EMBL/GenBank/DDBJ databases">
        <title>Section-level genome sequencing and comparative genomics of Aspergillus sections Usti and Cavernicolus.</title>
        <authorList>
            <consortium name="Lawrence Berkeley National Laboratory"/>
            <person name="Nybo J.L."/>
            <person name="Vesth T.C."/>
            <person name="Theobald S."/>
            <person name="Frisvad J.C."/>
            <person name="Larsen T.O."/>
            <person name="Kjaerboelling I."/>
            <person name="Rothschild-Mancinelli K."/>
            <person name="Lyhne E.K."/>
            <person name="Kogle M.E."/>
            <person name="Barry K."/>
            <person name="Clum A."/>
            <person name="Na H."/>
            <person name="Ledsgaard L."/>
            <person name="Lin J."/>
            <person name="Lipzen A."/>
            <person name="Kuo A."/>
            <person name="Riley R."/>
            <person name="Mondo S."/>
            <person name="LaButti K."/>
            <person name="Haridas S."/>
            <person name="Pangalinan J."/>
            <person name="Salamov A.A."/>
            <person name="Simmons B.A."/>
            <person name="Magnuson J.K."/>
            <person name="Chen J."/>
            <person name="Drula E."/>
            <person name="Henrissat B."/>
            <person name="Wiebenga A."/>
            <person name="Lubbers R.J."/>
            <person name="Gomes A.C."/>
            <person name="Makela M.R."/>
            <person name="Stajich J."/>
            <person name="Grigoriev I.V."/>
            <person name="Mortensen U.H."/>
            <person name="De vries R.P."/>
            <person name="Baker S.E."/>
            <person name="Andersen M.R."/>
        </authorList>
    </citation>
    <scope>NUCLEOTIDE SEQUENCE [LARGE SCALE GENOMIC DNA]</scope>
    <source>
        <strain evidence="3 4">CBS 600.67</strain>
    </source>
</reference>
<feature type="transmembrane region" description="Helical" evidence="2">
    <location>
        <begin position="12"/>
        <end position="30"/>
    </location>
</feature>
<evidence type="ECO:0000256" key="1">
    <source>
        <dbReference type="SAM" id="MobiDB-lite"/>
    </source>
</evidence>
<accession>A0ABR4IIT3</accession>
<comment type="caution">
    <text evidence="3">The sequence shown here is derived from an EMBL/GenBank/DDBJ whole genome shotgun (WGS) entry which is preliminary data.</text>
</comment>